<gene>
    <name evidence="2" type="ORF">Q9L58_003792</name>
</gene>
<evidence type="ECO:0000313" key="3">
    <source>
        <dbReference type="Proteomes" id="UP001447188"/>
    </source>
</evidence>
<dbReference type="EMBL" id="JBBBZM010000038">
    <property type="protein sequence ID" value="KAL0637143.1"/>
    <property type="molecule type" value="Genomic_DNA"/>
</dbReference>
<evidence type="ECO:0008006" key="4">
    <source>
        <dbReference type="Google" id="ProtNLM"/>
    </source>
</evidence>
<dbReference type="Gene3D" id="2.20.25.190">
    <property type="match status" value="1"/>
</dbReference>
<keyword evidence="3" id="KW-1185">Reference proteome</keyword>
<feature type="region of interest" description="Disordered" evidence="1">
    <location>
        <begin position="20"/>
        <end position="77"/>
    </location>
</feature>
<feature type="compositionally biased region" description="Acidic residues" evidence="1">
    <location>
        <begin position="67"/>
        <end position="77"/>
    </location>
</feature>
<dbReference type="InterPro" id="IPR038567">
    <property type="entry name" value="T_Elf1_sf"/>
</dbReference>
<reference evidence="2 3" key="1">
    <citation type="submission" date="2024-02" db="EMBL/GenBank/DDBJ databases">
        <title>Discinaceae phylogenomics.</title>
        <authorList>
            <person name="Dirks A.C."/>
            <person name="James T.Y."/>
        </authorList>
    </citation>
    <scope>NUCLEOTIDE SEQUENCE [LARGE SCALE GENOMIC DNA]</scope>
    <source>
        <strain evidence="2 3">ACD0624</strain>
    </source>
</reference>
<evidence type="ECO:0000256" key="1">
    <source>
        <dbReference type="SAM" id="MobiDB-lite"/>
    </source>
</evidence>
<name>A0ABR3GMM0_9PEZI</name>
<organism evidence="2 3">
    <name type="scientific">Discina gigas</name>
    <dbReference type="NCBI Taxonomy" id="1032678"/>
    <lineage>
        <taxon>Eukaryota</taxon>
        <taxon>Fungi</taxon>
        <taxon>Dikarya</taxon>
        <taxon>Ascomycota</taxon>
        <taxon>Pezizomycotina</taxon>
        <taxon>Pezizomycetes</taxon>
        <taxon>Pezizales</taxon>
        <taxon>Discinaceae</taxon>
        <taxon>Discina</taxon>
    </lineage>
</organism>
<sequence>MDLSHAVDVYSEWVDACDEVANPKEKTASRPTGAARSSQANRGRYDEEDELGGYGGGERSRPAVTGNDDDDDPDEDP</sequence>
<accession>A0ABR3GMM0</accession>
<dbReference type="Proteomes" id="UP001447188">
    <property type="component" value="Unassembled WGS sequence"/>
</dbReference>
<comment type="caution">
    <text evidence="2">The sequence shown here is derived from an EMBL/GenBank/DDBJ whole genome shotgun (WGS) entry which is preliminary data.</text>
</comment>
<evidence type="ECO:0000313" key="2">
    <source>
        <dbReference type="EMBL" id="KAL0637143.1"/>
    </source>
</evidence>
<proteinExistence type="predicted"/>
<protein>
    <recommendedName>
        <fullName evidence="4">Transcription elongation factor 1 homolog</fullName>
    </recommendedName>
</protein>